<organism evidence="11 12">
    <name type="scientific">Brachybacterium muris UCD-AY4</name>
    <dbReference type="NCBI Taxonomy" id="1249481"/>
    <lineage>
        <taxon>Bacteria</taxon>
        <taxon>Bacillati</taxon>
        <taxon>Actinomycetota</taxon>
        <taxon>Actinomycetes</taxon>
        <taxon>Micrococcales</taxon>
        <taxon>Dermabacteraceae</taxon>
        <taxon>Brachybacterium</taxon>
    </lineage>
</organism>
<dbReference type="InterPro" id="IPR036005">
    <property type="entry name" value="Creatinase/aminopeptidase-like"/>
</dbReference>
<feature type="compositionally biased region" description="Polar residues" evidence="9">
    <location>
        <begin position="1"/>
        <end position="13"/>
    </location>
</feature>
<dbReference type="STRING" id="1249481.D641_0104880"/>
<dbReference type="HOGENOM" id="CLU_017266_1_0_11"/>
<dbReference type="Gene3D" id="3.90.230.10">
    <property type="entry name" value="Creatinase/methionine aminopeptidase superfamily"/>
    <property type="match status" value="1"/>
</dbReference>
<evidence type="ECO:0000256" key="4">
    <source>
        <dbReference type="ARBA" id="ARBA00012574"/>
    </source>
</evidence>
<dbReference type="GO" id="GO:0006508">
    <property type="term" value="P:proteolysis"/>
    <property type="evidence" value="ECO:0007669"/>
    <property type="project" value="TreeGrafter"/>
</dbReference>
<evidence type="ECO:0000256" key="7">
    <source>
        <dbReference type="ARBA" id="ARBA00023211"/>
    </source>
</evidence>
<evidence type="ECO:0000256" key="9">
    <source>
        <dbReference type="SAM" id="MobiDB-lite"/>
    </source>
</evidence>
<dbReference type="InterPro" id="IPR007865">
    <property type="entry name" value="Aminopep_P_N"/>
</dbReference>
<gene>
    <name evidence="11" type="ORF">D641_0104880</name>
</gene>
<reference evidence="11 12" key="1">
    <citation type="journal article" date="2013" name="Genome Announc.">
        <title>Draft genome sequence of an Actinobacterium, Brachybacterium muris strain UCD-AY4.</title>
        <authorList>
            <person name="Lo J.R."/>
            <person name="Lang J.M."/>
            <person name="Darling A.E."/>
            <person name="Eisen J.A."/>
            <person name="Coil D.A."/>
        </authorList>
    </citation>
    <scope>NUCLEOTIDE SEQUENCE [LARGE SCALE GENOMIC DNA]</scope>
    <source>
        <strain evidence="11 12">UCD-AY4</strain>
    </source>
</reference>
<comment type="catalytic activity">
    <reaction evidence="1">
        <text>Release of any N-terminal amino acid, including proline, that is linked to proline, even from a dipeptide or tripeptide.</text>
        <dbReference type="EC" id="3.4.11.9"/>
    </reaction>
</comment>
<dbReference type="GO" id="GO:0070006">
    <property type="term" value="F:metalloaminopeptidase activity"/>
    <property type="evidence" value="ECO:0007669"/>
    <property type="project" value="InterPro"/>
</dbReference>
<keyword evidence="11" id="KW-0031">Aminopeptidase</keyword>
<dbReference type="Pfam" id="PF00557">
    <property type="entry name" value="Peptidase_M24"/>
    <property type="match status" value="1"/>
</dbReference>
<keyword evidence="5 8" id="KW-0479">Metal-binding</keyword>
<feature type="compositionally biased region" description="Basic and acidic residues" evidence="9">
    <location>
        <begin position="36"/>
        <end position="52"/>
    </location>
</feature>
<dbReference type="Gene3D" id="3.40.350.10">
    <property type="entry name" value="Creatinase/prolidase N-terminal domain"/>
    <property type="match status" value="1"/>
</dbReference>
<proteinExistence type="inferred from homology"/>
<sequence length="528" mass="58384">MSTENLNENPNEQQTRDQHAGPDSAGEHQGPSPEELASRGDSRSQRPDNEAFRRFIASGWDETVPDAERREAADFTPARRDALVQRIPGTRLVLPAGVLKVRSNDTDYPFRPDTAFAYYAGLGTDEEPDSVLVVEPSAEDPSVAEATYFFRPRAGFDSAEFFSDSRYGEMWVGRRPTVKEASQRLGIEVRHIDELRDHLAKDVGASLSLSVMPQVDTAVEEMVLEIREQNGLPGGDEATSEFDVLAEAASEQRLVKDDYEVAQMRAAVDATIRGFEDVVRHLPEAVGHHRGERVIEGVFARTARADGNGVGYDTIAAAGDHACTLHWIRNDGAVKGDELVLIDAGVEVDSLYTADVTRTLPVSGTFSPTQRKVYDAVLEAADAVFAVARPGLRFRDLHATAMEVVARHLEEWGLLPGTAQESLVPEGQWHRRWMVHGTSHHLGMDVHDCAKARREMYLDAELVPGMVFTIEPGLYFKENDLLVPEELRGIGVRIEDDVLVTEDGVENLSIALPRRAEEIEAWMATLKP</sequence>
<keyword evidence="6" id="KW-0378">Hydrolase</keyword>
<evidence type="ECO:0000256" key="6">
    <source>
        <dbReference type="ARBA" id="ARBA00022801"/>
    </source>
</evidence>
<feature type="region of interest" description="Disordered" evidence="9">
    <location>
        <begin position="1"/>
        <end position="52"/>
    </location>
</feature>
<dbReference type="PANTHER" id="PTHR43226">
    <property type="entry name" value="XAA-PRO AMINOPEPTIDASE 3"/>
    <property type="match status" value="1"/>
</dbReference>
<evidence type="ECO:0000256" key="1">
    <source>
        <dbReference type="ARBA" id="ARBA00001424"/>
    </source>
</evidence>
<dbReference type="EC" id="3.4.11.9" evidence="4"/>
<dbReference type="PROSITE" id="PS00491">
    <property type="entry name" value="PROLINE_PEPTIDASE"/>
    <property type="match status" value="1"/>
</dbReference>
<dbReference type="SUPFAM" id="SSF55920">
    <property type="entry name" value="Creatinase/aminopeptidase"/>
    <property type="match status" value="1"/>
</dbReference>
<dbReference type="InterPro" id="IPR029149">
    <property type="entry name" value="Creatin/AminoP/Spt16_N"/>
</dbReference>
<evidence type="ECO:0000313" key="11">
    <source>
        <dbReference type="EMBL" id="EYT50117.1"/>
    </source>
</evidence>
<dbReference type="SUPFAM" id="SSF53092">
    <property type="entry name" value="Creatinase/prolidase N-terminal domain"/>
    <property type="match status" value="1"/>
</dbReference>
<dbReference type="GO" id="GO:0005829">
    <property type="term" value="C:cytosol"/>
    <property type="evidence" value="ECO:0007669"/>
    <property type="project" value="TreeGrafter"/>
</dbReference>
<dbReference type="EMBL" id="AORC01000005">
    <property type="protein sequence ID" value="EYT50117.1"/>
    <property type="molecule type" value="Genomic_DNA"/>
</dbReference>
<dbReference type="Pfam" id="PF05195">
    <property type="entry name" value="AMP_N"/>
    <property type="match status" value="1"/>
</dbReference>
<dbReference type="InterPro" id="IPR000994">
    <property type="entry name" value="Pept_M24"/>
</dbReference>
<dbReference type="AlphaFoldDB" id="A0A022KY98"/>
<dbReference type="SMART" id="SM01011">
    <property type="entry name" value="AMP_N"/>
    <property type="match status" value="1"/>
</dbReference>
<dbReference type="RefSeq" id="WP_017822681.1">
    <property type="nucleotide sequence ID" value="NZ_AORC01000005.1"/>
</dbReference>
<name>A0A022KY98_9MICO</name>
<dbReference type="InterPro" id="IPR052433">
    <property type="entry name" value="X-Pro_dipept-like"/>
</dbReference>
<keyword evidence="11" id="KW-0645">Protease</keyword>
<evidence type="ECO:0000256" key="3">
    <source>
        <dbReference type="ARBA" id="ARBA00008766"/>
    </source>
</evidence>
<comment type="similarity">
    <text evidence="3 8">Belongs to the peptidase M24B family.</text>
</comment>
<keyword evidence="7" id="KW-0464">Manganese</keyword>
<evidence type="ECO:0000256" key="5">
    <source>
        <dbReference type="ARBA" id="ARBA00022723"/>
    </source>
</evidence>
<comment type="cofactor">
    <cofactor evidence="2">
        <name>Mn(2+)</name>
        <dbReference type="ChEBI" id="CHEBI:29035"/>
    </cofactor>
</comment>
<accession>A0A022KY98</accession>
<dbReference type="GO" id="GO:0030145">
    <property type="term" value="F:manganese ion binding"/>
    <property type="evidence" value="ECO:0007669"/>
    <property type="project" value="InterPro"/>
</dbReference>
<evidence type="ECO:0000259" key="10">
    <source>
        <dbReference type="SMART" id="SM01011"/>
    </source>
</evidence>
<feature type="domain" description="Aminopeptidase P N-terminal" evidence="10">
    <location>
        <begin position="71"/>
        <end position="220"/>
    </location>
</feature>
<dbReference type="Proteomes" id="UP000019754">
    <property type="component" value="Unassembled WGS sequence"/>
</dbReference>
<dbReference type="CDD" id="cd01087">
    <property type="entry name" value="Prolidase"/>
    <property type="match status" value="1"/>
</dbReference>
<evidence type="ECO:0000256" key="8">
    <source>
        <dbReference type="RuleBase" id="RU000590"/>
    </source>
</evidence>
<protein>
    <recommendedName>
        <fullName evidence="4">Xaa-Pro aminopeptidase</fullName>
        <ecNumber evidence="4">3.4.11.9</ecNumber>
    </recommendedName>
</protein>
<comment type="caution">
    <text evidence="11">The sequence shown here is derived from an EMBL/GenBank/DDBJ whole genome shotgun (WGS) entry which is preliminary data.</text>
</comment>
<evidence type="ECO:0000313" key="12">
    <source>
        <dbReference type="Proteomes" id="UP000019754"/>
    </source>
</evidence>
<evidence type="ECO:0000256" key="2">
    <source>
        <dbReference type="ARBA" id="ARBA00001936"/>
    </source>
</evidence>
<keyword evidence="12" id="KW-1185">Reference proteome</keyword>
<dbReference type="PANTHER" id="PTHR43226:SF4">
    <property type="entry name" value="XAA-PRO AMINOPEPTIDASE 3"/>
    <property type="match status" value="1"/>
</dbReference>
<dbReference type="InterPro" id="IPR001131">
    <property type="entry name" value="Peptidase_M24B_aminopep-P_CS"/>
</dbReference>